<dbReference type="SUPFAM" id="SSF56112">
    <property type="entry name" value="Protein kinase-like (PK-like)"/>
    <property type="match status" value="1"/>
</dbReference>
<keyword evidence="2 4" id="KW-0547">Nucleotide-binding</keyword>
<keyword evidence="5" id="KW-0723">Serine/threonine-protein kinase</keyword>
<evidence type="ECO:0000313" key="8">
    <source>
        <dbReference type="EMBL" id="KAG1764572.1"/>
    </source>
</evidence>
<dbReference type="InterPro" id="IPR008271">
    <property type="entry name" value="Ser/Thr_kinase_AS"/>
</dbReference>
<evidence type="ECO:0000313" key="9">
    <source>
        <dbReference type="Proteomes" id="UP000714275"/>
    </source>
</evidence>
<name>A0A9P6ZG06_9AGAM</name>
<dbReference type="SMART" id="SM00220">
    <property type="entry name" value="S_TKc"/>
    <property type="match status" value="1"/>
</dbReference>
<dbReference type="InterPro" id="IPR000719">
    <property type="entry name" value="Prot_kinase_dom"/>
</dbReference>
<dbReference type="InterPro" id="IPR050235">
    <property type="entry name" value="CK1_Ser-Thr_kinase"/>
</dbReference>
<feature type="domain" description="Protein kinase" evidence="7">
    <location>
        <begin position="12"/>
        <end position="281"/>
    </location>
</feature>
<feature type="binding site" evidence="4">
    <location>
        <position position="41"/>
    </location>
    <ligand>
        <name>ATP</name>
        <dbReference type="ChEBI" id="CHEBI:30616"/>
    </ligand>
</feature>
<dbReference type="GO" id="GO:0005524">
    <property type="term" value="F:ATP binding"/>
    <property type="evidence" value="ECO:0007669"/>
    <property type="project" value="UniProtKB-UniRule"/>
</dbReference>
<dbReference type="Proteomes" id="UP000714275">
    <property type="component" value="Unassembled WGS sequence"/>
</dbReference>
<keyword evidence="8" id="KW-0808">Transferase</keyword>
<keyword evidence="3 4" id="KW-0067">ATP-binding</keyword>
<accession>A0A9P6ZG06</accession>
<feature type="region of interest" description="Disordered" evidence="6">
    <location>
        <begin position="307"/>
        <end position="331"/>
    </location>
</feature>
<evidence type="ECO:0000256" key="5">
    <source>
        <dbReference type="RuleBase" id="RU000304"/>
    </source>
</evidence>
<dbReference type="CDD" id="cd14016">
    <property type="entry name" value="STKc_CK1"/>
    <property type="match status" value="1"/>
</dbReference>
<evidence type="ECO:0000256" key="2">
    <source>
        <dbReference type="ARBA" id="ARBA00022741"/>
    </source>
</evidence>
<keyword evidence="9" id="KW-1185">Reference proteome</keyword>
<gene>
    <name evidence="8" type="ORF">EV702DRAFT_981997</name>
</gene>
<evidence type="ECO:0000256" key="4">
    <source>
        <dbReference type="PROSITE-ProRule" id="PRU10141"/>
    </source>
</evidence>
<dbReference type="EC" id="2.7.11.1" evidence="1"/>
<dbReference type="InterPro" id="IPR011009">
    <property type="entry name" value="Kinase-like_dom_sf"/>
</dbReference>
<dbReference type="InterPro" id="IPR017441">
    <property type="entry name" value="Protein_kinase_ATP_BS"/>
</dbReference>
<evidence type="ECO:0000256" key="6">
    <source>
        <dbReference type="SAM" id="MobiDB-lite"/>
    </source>
</evidence>
<evidence type="ECO:0000256" key="3">
    <source>
        <dbReference type="ARBA" id="ARBA00022840"/>
    </source>
</evidence>
<dbReference type="Pfam" id="PF00069">
    <property type="entry name" value="Pkinase"/>
    <property type="match status" value="1"/>
</dbReference>
<comment type="caution">
    <text evidence="8">The sequence shown here is derived from an EMBL/GenBank/DDBJ whole genome shotgun (WGS) entry which is preliminary data.</text>
</comment>
<reference evidence="8" key="1">
    <citation type="journal article" date="2020" name="New Phytol.">
        <title>Comparative genomics reveals dynamic genome evolution in host specialist ectomycorrhizal fungi.</title>
        <authorList>
            <person name="Lofgren L.A."/>
            <person name="Nguyen N.H."/>
            <person name="Vilgalys R."/>
            <person name="Ruytinx J."/>
            <person name="Liao H.L."/>
            <person name="Branco S."/>
            <person name="Kuo A."/>
            <person name="LaButti K."/>
            <person name="Lipzen A."/>
            <person name="Andreopoulos W."/>
            <person name="Pangilinan J."/>
            <person name="Riley R."/>
            <person name="Hundley H."/>
            <person name="Na H."/>
            <person name="Barry K."/>
            <person name="Grigoriev I.V."/>
            <person name="Stajich J.E."/>
            <person name="Kennedy P.G."/>
        </authorList>
    </citation>
    <scope>NUCLEOTIDE SEQUENCE</scope>
    <source>
        <strain evidence="8">DOB743</strain>
    </source>
</reference>
<proteinExistence type="inferred from homology"/>
<sequence>MNKVPTRVNGRFRLGDILGSGSYGVVYRAWNIINDDDLAIKLEPLVNNSSSLGHEYRILKQLEGGAGIPHVEWFGREATFDALVLDLLGPSLHDLFLAHNQKFTLHAILNIGDQLLSSLEHIHSHNYVHGDIKPQNILVGRGDLQQTVFIVDFGITKEYWNTAAQAHMPFRHGGRLTGTPAFASINNHLGVVPGCRDNLESLVYVLIYLLCSSLPWFSSDHENLPSSSILARKVDTTIKVLCLGIPSEITTMLIYLHNLAFLEDPDYDYLRSLLHQVHATVPAPATCLLDFSQPDPLITHPPISPKDHSVGQEVPPCRLKTTPLHRSTHHM</sequence>
<dbReference type="EMBL" id="JABBWD010000123">
    <property type="protein sequence ID" value="KAG1764572.1"/>
    <property type="molecule type" value="Genomic_DNA"/>
</dbReference>
<protein>
    <recommendedName>
        <fullName evidence="1">non-specific serine/threonine protein kinase</fullName>
        <ecNumber evidence="1">2.7.11.1</ecNumber>
    </recommendedName>
</protein>
<dbReference type="PANTHER" id="PTHR11909">
    <property type="entry name" value="CASEIN KINASE-RELATED"/>
    <property type="match status" value="1"/>
</dbReference>
<evidence type="ECO:0000256" key="1">
    <source>
        <dbReference type="ARBA" id="ARBA00012513"/>
    </source>
</evidence>
<dbReference type="AlphaFoldDB" id="A0A9P6ZG06"/>
<dbReference type="PROSITE" id="PS00108">
    <property type="entry name" value="PROTEIN_KINASE_ST"/>
    <property type="match status" value="1"/>
</dbReference>
<dbReference type="Gene3D" id="1.10.510.10">
    <property type="entry name" value="Transferase(Phosphotransferase) domain 1"/>
    <property type="match status" value="1"/>
</dbReference>
<keyword evidence="8" id="KW-0418">Kinase</keyword>
<evidence type="ECO:0000259" key="7">
    <source>
        <dbReference type="PROSITE" id="PS50011"/>
    </source>
</evidence>
<comment type="similarity">
    <text evidence="5">Belongs to the protein kinase superfamily.</text>
</comment>
<organism evidence="8 9">
    <name type="scientific">Suillus placidus</name>
    <dbReference type="NCBI Taxonomy" id="48579"/>
    <lineage>
        <taxon>Eukaryota</taxon>
        <taxon>Fungi</taxon>
        <taxon>Dikarya</taxon>
        <taxon>Basidiomycota</taxon>
        <taxon>Agaricomycotina</taxon>
        <taxon>Agaricomycetes</taxon>
        <taxon>Agaricomycetidae</taxon>
        <taxon>Boletales</taxon>
        <taxon>Suillineae</taxon>
        <taxon>Suillaceae</taxon>
        <taxon>Suillus</taxon>
    </lineage>
</organism>
<dbReference type="PROSITE" id="PS00107">
    <property type="entry name" value="PROTEIN_KINASE_ATP"/>
    <property type="match status" value="1"/>
</dbReference>
<dbReference type="PROSITE" id="PS50011">
    <property type="entry name" value="PROTEIN_KINASE_DOM"/>
    <property type="match status" value="1"/>
</dbReference>
<dbReference type="GO" id="GO:0004674">
    <property type="term" value="F:protein serine/threonine kinase activity"/>
    <property type="evidence" value="ECO:0007669"/>
    <property type="project" value="UniProtKB-KW"/>
</dbReference>
<dbReference type="OrthoDB" id="5800476at2759"/>